<evidence type="ECO:0000256" key="1">
    <source>
        <dbReference type="SAM" id="MobiDB-lite"/>
    </source>
</evidence>
<feature type="region of interest" description="Disordered" evidence="1">
    <location>
        <begin position="536"/>
        <end position="570"/>
    </location>
</feature>
<name>A0AB36J282_9BACL</name>
<sequence>MTVPFEARDLISGAVQNMRKAILGATNDLLDFRRASGQMGEDLVSDLRRSRSAADDLGSRVGNASDEVRRLGRANVDDIFRRAQSGADELRRSASRADAEIRGMSDSRVHIRAQDELSPVLDGISSKITTIAATAGALVLGGGIKDALFGNVMDYYSEASRSAALLPATARDQGLQTVKDLNAQGIIPSQTEGARQLADISPLVRDKSQTSEFLRASAMMKYLLPDAGFEEINRALAQSADTFGETYASVTDSMIYAYEKVGDRQKDLFDTFWEYSGYFKNTGANSGQMANFLTQSVKEGSFNFDKPADFIKETFGVKALDAGDMEKYFALRGSGKAEAAKQAASFTGDINSGEEQRAKGALMALVADLASQSQSELKASLVSLGSATAEDNGSAVLKTFQVPFQPAPSGIAGTTERMVKAQQDANPMQDIIQTRAQIDQQMQELGANLSTAVLPALKEFNTLITENKEQIQTFGSGIVKVVTTATDLYGKFFDEINVGVGLLIGTFAANKVYKGYQKSKNVASDIRGLFGRRSTSSDSLPIEEVGSSSRKRFTLRRGTTESSGGLGGSLSSLSSMTVNASIVYLNEAGSLGGSIGGQGSRSGDRSTRRGRTGRSSSNTRTITGGSGGTGSIRARRGTRTTNIPDIDAIPDVAGRRGRVTYRNTARLRGTSAVPDIISDVSDIPARRGLLKGFAKGGTKAVKALGIAGTVAGIGMTGYDLYQASRDDGFKAGVSSTGGSLVGGTAGGILGGVVGSLAGPIGTAVGAAAGGWVGDKLGSLADSSGVTKSVVDGVVSAAGGIKDAAASIGGWLGFGKKEEKKPEVKPPPEAKVTFGNLTPEREKQLQETFNVFRANVAKDGLKTALTSAVNESGVKETVDKIKNTFVGAWKSTESGNVQQNVQAVGTAAQKTAGQTQQLGVTTKISTAGIVQGAGAAGASMLGIGTAVKTATDETKQQLLSIQTVTSQSESWGSTIITRISKGMQSKFPELKSTAIGAMGILNTLTGAGSTKSFGTPSLMKSSGGAAYANGDIITRPHIGLVGEAGPEAIIPLSAGRRQRGVELWERAGAMLGVRAYANGGIVGAQPLRTQAYKAKTYIDDNNDRIGYGAGYAEGIHGSLEMVKRQGLKRYTKAMSKASSLTDAYKIRSTGHQLRRQAAKMKTFARSTKLLGKVVRPIGYAMDGWDILFAGKGKRGRQTAKVAGGIGGGILGGAATGAMLGTFLMPGVGTAVGGAIGGLLGTIGGEKLATKMYDGISGFFGRRKKRKKKYADGGLISAPHMGLVGEAGPEMIIPLSRQRSKLGRALWEQAGSILGVRPYADGGAVGMRSSSIPVAKTLAQAPAAIRDIVIENINIDFGELAKGITNFAEFAKMLTSPQGRALFRKVFGEELYNALESGG</sequence>
<comment type="caution">
    <text evidence="2">The sequence shown here is derived from an EMBL/GenBank/DDBJ whole genome shotgun (WGS) entry which is preliminary data.</text>
</comment>
<organism evidence="2 3">
    <name type="scientific">Paenibacillus odorifer</name>
    <dbReference type="NCBI Taxonomy" id="189426"/>
    <lineage>
        <taxon>Bacteria</taxon>
        <taxon>Bacillati</taxon>
        <taxon>Bacillota</taxon>
        <taxon>Bacilli</taxon>
        <taxon>Bacillales</taxon>
        <taxon>Paenibacillaceae</taxon>
        <taxon>Paenibacillus</taxon>
    </lineage>
</organism>
<gene>
    <name evidence="2" type="ORF">BSK47_32015</name>
</gene>
<evidence type="ECO:0000313" key="2">
    <source>
        <dbReference type="EMBL" id="OME09583.1"/>
    </source>
</evidence>
<dbReference type="Proteomes" id="UP000187323">
    <property type="component" value="Unassembled WGS sequence"/>
</dbReference>
<evidence type="ECO:0000313" key="3">
    <source>
        <dbReference type="Proteomes" id="UP000187323"/>
    </source>
</evidence>
<protein>
    <recommendedName>
        <fullName evidence="4">Tail tape measure protein</fullName>
    </recommendedName>
</protein>
<evidence type="ECO:0008006" key="4">
    <source>
        <dbReference type="Google" id="ProtNLM"/>
    </source>
</evidence>
<proteinExistence type="predicted"/>
<accession>A0AB36J282</accession>
<dbReference type="RefSeq" id="WP_076139075.1">
    <property type="nucleotide sequence ID" value="NZ_MPTO01000061.1"/>
</dbReference>
<dbReference type="PANTHER" id="PTHR21525">
    <property type="entry name" value="MOTILE SPERM PROTEIN"/>
    <property type="match status" value="1"/>
</dbReference>
<feature type="region of interest" description="Disordered" evidence="1">
    <location>
        <begin position="594"/>
        <end position="648"/>
    </location>
</feature>
<feature type="compositionally biased region" description="Low complexity" evidence="1">
    <location>
        <begin position="613"/>
        <end position="623"/>
    </location>
</feature>
<dbReference type="PANTHER" id="PTHR21525:SF9">
    <property type="entry name" value="CHANNEL_COLICIN DOMAIN-CONTAINING PROTEIN"/>
    <property type="match status" value="1"/>
</dbReference>
<reference evidence="2 3" key="1">
    <citation type="submission" date="2016-10" db="EMBL/GenBank/DDBJ databases">
        <title>Paenibacillus species isolates.</title>
        <authorList>
            <person name="Beno S.M."/>
        </authorList>
    </citation>
    <scope>NUCLEOTIDE SEQUENCE [LARGE SCALE GENOMIC DNA]</scope>
    <source>
        <strain evidence="2 3">FSL H7-0918</strain>
    </source>
</reference>
<dbReference type="EMBL" id="MPTO01000061">
    <property type="protein sequence ID" value="OME09583.1"/>
    <property type="molecule type" value="Genomic_DNA"/>
</dbReference>